<evidence type="ECO:0000256" key="1">
    <source>
        <dbReference type="ARBA" id="ARBA00022737"/>
    </source>
</evidence>
<proteinExistence type="predicted"/>
<name>A0A7J6VSD2_THATH</name>
<evidence type="ECO:0000313" key="4">
    <source>
        <dbReference type="Proteomes" id="UP000554482"/>
    </source>
</evidence>
<evidence type="ECO:0000313" key="3">
    <source>
        <dbReference type="EMBL" id="KAF5187803.1"/>
    </source>
</evidence>
<feature type="domain" description="Disease resistance R13L4/SHOC-2-like LRR" evidence="2">
    <location>
        <begin position="71"/>
        <end position="271"/>
    </location>
</feature>
<comment type="caution">
    <text evidence="3">The sequence shown here is derived from an EMBL/GenBank/DDBJ whole genome shotgun (WGS) entry which is preliminary data.</text>
</comment>
<dbReference type="Pfam" id="PF23598">
    <property type="entry name" value="LRR_14"/>
    <property type="match status" value="1"/>
</dbReference>
<protein>
    <submittedName>
        <fullName evidence="3">Disease resistance protein rga2</fullName>
    </submittedName>
</protein>
<gene>
    <name evidence="3" type="ORF">FRX31_022611</name>
</gene>
<evidence type="ECO:0000259" key="2">
    <source>
        <dbReference type="Pfam" id="PF23598"/>
    </source>
</evidence>
<keyword evidence="4" id="KW-1185">Reference proteome</keyword>
<dbReference type="PANTHER" id="PTHR47186">
    <property type="entry name" value="LEUCINE-RICH REPEAT-CONTAINING PROTEIN 57"/>
    <property type="match status" value="1"/>
</dbReference>
<keyword evidence="1" id="KW-0677">Repeat</keyword>
<dbReference type="InterPro" id="IPR055414">
    <property type="entry name" value="LRR_R13L4/SHOC2-like"/>
</dbReference>
<dbReference type="PANTHER" id="PTHR47186:SF3">
    <property type="entry name" value="OS09G0267800 PROTEIN"/>
    <property type="match status" value="1"/>
</dbReference>
<dbReference type="AlphaFoldDB" id="A0A7J6VSD2"/>
<sequence length="335" mass="38211">MNECCNVVADGEIINVPEGSRHLSMSFKTTPSSSIFQSIHQSKPNLRTLISLIDMPTVDSWQGRRLPTHLNFSAFKSLRAMSLEDIRVTTLPDSIGSLRHLRYLKLSCDELTSLPESICRLRTLQTLKLMNCSELQTLPREMSTMINLRHLDIKKCYRLREMPIRMGELTCLQTLSIFIVGPDSRRHIKELQGLDNLGGELTVKGLEHVTSSKDAKEAMLMGKKNLRTLSLDWSDSRMEEKNDKDEHQLLQFHSLKKLVIRRCPKLERLPLSASLKRLDVEYCNEMVLRSLKDLRVGRGVEIFNNLAVFTYFSMSKSQSVNRGVSAPHITSTPNN</sequence>
<reference evidence="3 4" key="1">
    <citation type="submission" date="2020-06" db="EMBL/GenBank/DDBJ databases">
        <title>Transcriptomic and genomic resources for Thalictrum thalictroides and T. hernandezii: Facilitating candidate gene discovery in an emerging model plant lineage.</title>
        <authorList>
            <person name="Arias T."/>
            <person name="Riano-Pachon D.M."/>
            <person name="Di Stilio V.S."/>
        </authorList>
    </citation>
    <scope>NUCLEOTIDE SEQUENCE [LARGE SCALE GENOMIC DNA]</scope>
    <source>
        <strain evidence="4">cv. WT478/WT964</strain>
        <tissue evidence="3">Leaves</tissue>
    </source>
</reference>
<dbReference type="Gene3D" id="3.80.10.10">
    <property type="entry name" value="Ribonuclease Inhibitor"/>
    <property type="match status" value="1"/>
</dbReference>
<dbReference type="InterPro" id="IPR032675">
    <property type="entry name" value="LRR_dom_sf"/>
</dbReference>
<dbReference type="Proteomes" id="UP000554482">
    <property type="component" value="Unassembled WGS sequence"/>
</dbReference>
<organism evidence="3 4">
    <name type="scientific">Thalictrum thalictroides</name>
    <name type="common">Rue-anemone</name>
    <name type="synonym">Anemone thalictroides</name>
    <dbReference type="NCBI Taxonomy" id="46969"/>
    <lineage>
        <taxon>Eukaryota</taxon>
        <taxon>Viridiplantae</taxon>
        <taxon>Streptophyta</taxon>
        <taxon>Embryophyta</taxon>
        <taxon>Tracheophyta</taxon>
        <taxon>Spermatophyta</taxon>
        <taxon>Magnoliopsida</taxon>
        <taxon>Ranunculales</taxon>
        <taxon>Ranunculaceae</taxon>
        <taxon>Thalictroideae</taxon>
        <taxon>Thalictrum</taxon>
    </lineage>
</organism>
<accession>A0A7J6VSD2</accession>
<dbReference type="SUPFAM" id="SSF52058">
    <property type="entry name" value="L domain-like"/>
    <property type="match status" value="1"/>
</dbReference>
<dbReference type="EMBL" id="JABWDY010027554">
    <property type="protein sequence ID" value="KAF5187803.1"/>
    <property type="molecule type" value="Genomic_DNA"/>
</dbReference>
<dbReference type="OrthoDB" id="773208at2759"/>